<accession>A0A1H3A8M0</accession>
<evidence type="ECO:0000313" key="4">
    <source>
        <dbReference type="Proteomes" id="UP000183454"/>
    </source>
</evidence>
<dbReference type="AlphaFoldDB" id="A0A1H3A8M0"/>
<reference evidence="3 4" key="1">
    <citation type="submission" date="2016-10" db="EMBL/GenBank/DDBJ databases">
        <authorList>
            <person name="de Groot N.N."/>
        </authorList>
    </citation>
    <scope>NUCLEOTIDE SEQUENCE [LARGE SCALE GENOMIC DNA]</scope>
    <source>
        <strain evidence="3 4">Nm110</strain>
    </source>
</reference>
<organism evidence="3 4">
    <name type="scientific">Nitrosomonas communis</name>
    <dbReference type="NCBI Taxonomy" id="44574"/>
    <lineage>
        <taxon>Bacteria</taxon>
        <taxon>Pseudomonadati</taxon>
        <taxon>Pseudomonadota</taxon>
        <taxon>Betaproteobacteria</taxon>
        <taxon>Nitrosomonadales</taxon>
        <taxon>Nitrosomonadaceae</taxon>
        <taxon>Nitrosomonas</taxon>
    </lineage>
</organism>
<evidence type="ECO:0008006" key="5">
    <source>
        <dbReference type="Google" id="ProtNLM"/>
    </source>
</evidence>
<evidence type="ECO:0000256" key="1">
    <source>
        <dbReference type="SAM" id="Coils"/>
    </source>
</evidence>
<protein>
    <recommendedName>
        <fullName evidence="5">Lipoprotein</fullName>
    </recommendedName>
</protein>
<proteinExistence type="predicted"/>
<keyword evidence="1" id="KW-0175">Coiled coil</keyword>
<sequence length="129" mass="14730">MIKKLTLLMIGITLGSLIGCAQMNTIGSIQSNEAYSAKLRNIDPNNHDAIAKHYEDAANEMKAKLQEQKKLLEEYEGHSNAYGRRGQDRQSHITAKIRQYENSIKENLKEASIHRKMAEEEKRELGFNK</sequence>
<dbReference type="PROSITE" id="PS51257">
    <property type="entry name" value="PROKAR_LIPOPROTEIN"/>
    <property type="match status" value="1"/>
</dbReference>
<dbReference type="Proteomes" id="UP000183454">
    <property type="component" value="Unassembled WGS sequence"/>
</dbReference>
<evidence type="ECO:0000313" key="3">
    <source>
        <dbReference type="EMBL" id="SDX25524.1"/>
    </source>
</evidence>
<feature type="coiled-coil region" evidence="1">
    <location>
        <begin position="51"/>
        <end position="121"/>
    </location>
</feature>
<dbReference type="RefSeq" id="WP_074668333.1">
    <property type="nucleotide sequence ID" value="NZ_FNNH01000121.1"/>
</dbReference>
<name>A0A1H3A8M0_9PROT</name>
<gene>
    <name evidence="3" type="ORF">SAMN05421882_11212</name>
</gene>
<feature type="chain" id="PRO_5010176127" description="Lipoprotein" evidence="2">
    <location>
        <begin position="22"/>
        <end position="129"/>
    </location>
</feature>
<feature type="signal peptide" evidence="2">
    <location>
        <begin position="1"/>
        <end position="21"/>
    </location>
</feature>
<dbReference type="EMBL" id="FNNH01000121">
    <property type="protein sequence ID" value="SDX25524.1"/>
    <property type="molecule type" value="Genomic_DNA"/>
</dbReference>
<keyword evidence="2" id="KW-0732">Signal</keyword>
<evidence type="ECO:0000256" key="2">
    <source>
        <dbReference type="SAM" id="SignalP"/>
    </source>
</evidence>